<evidence type="ECO:0000313" key="6">
    <source>
        <dbReference type="EMBL" id="OMJ19958.1"/>
    </source>
</evidence>
<evidence type="ECO:0000256" key="1">
    <source>
        <dbReference type="ARBA" id="ARBA00010417"/>
    </source>
</evidence>
<dbReference type="EMBL" id="LSSN01001357">
    <property type="protein sequence ID" value="OMJ19958.1"/>
    <property type="molecule type" value="Genomic_DNA"/>
</dbReference>
<dbReference type="Pfam" id="PF01399">
    <property type="entry name" value="PCI"/>
    <property type="match status" value="1"/>
</dbReference>
<dbReference type="PANTHER" id="PTHR10855:SF2">
    <property type="entry name" value="COP9 SIGNALOSOME COMPLEX SUBUNIT 4"/>
    <property type="match status" value="1"/>
</dbReference>
<dbReference type="InterPro" id="IPR036388">
    <property type="entry name" value="WH-like_DNA-bd_sf"/>
</dbReference>
<dbReference type="OrthoDB" id="5621333at2759"/>
<comment type="similarity">
    <text evidence="1">Belongs to the CSN4 family.</text>
</comment>
<keyword evidence="7" id="KW-1185">Reference proteome</keyword>
<dbReference type="Gene3D" id="1.10.10.10">
    <property type="entry name" value="Winged helix-like DNA-binding domain superfamily/Winged helix DNA-binding domain"/>
    <property type="match status" value="1"/>
</dbReference>
<name>A0A1R1XZA8_9FUNG</name>
<protein>
    <recommendedName>
        <fullName evidence="2">COP9 signalosome complex subunit 4</fullName>
    </recommendedName>
</protein>
<dbReference type="Proteomes" id="UP000187283">
    <property type="component" value="Unassembled WGS sequence"/>
</dbReference>
<dbReference type="GO" id="GO:0008180">
    <property type="term" value="C:COP9 signalosome"/>
    <property type="evidence" value="ECO:0007669"/>
    <property type="project" value="UniProtKB-KW"/>
</dbReference>
<accession>A0A1R1XZA8</accession>
<dbReference type="AlphaFoldDB" id="A0A1R1XZA8"/>
<dbReference type="InterPro" id="IPR040134">
    <property type="entry name" value="PSMD12/CSN4"/>
</dbReference>
<dbReference type="STRING" id="133412.A0A1R1XZA8"/>
<dbReference type="PANTHER" id="PTHR10855">
    <property type="entry name" value="26S PROTEASOME NON-ATPASE REGULATORY SUBUNIT 12/COP9 SIGNALOSOME COMPLEX SUBUNIT 4"/>
    <property type="match status" value="1"/>
</dbReference>
<reference evidence="6 7" key="1">
    <citation type="submission" date="2017-01" db="EMBL/GenBank/DDBJ databases">
        <authorList>
            <person name="Mah S.A."/>
            <person name="Swanson W.J."/>
            <person name="Moy G.W."/>
            <person name="Vacquier V.D."/>
        </authorList>
    </citation>
    <scope>NUCLEOTIDE SEQUENCE [LARGE SCALE GENOMIC DNA]</scope>
    <source>
        <strain evidence="6 7">GSMNP</strain>
    </source>
</reference>
<evidence type="ECO:0000259" key="5">
    <source>
        <dbReference type="Pfam" id="PF01399"/>
    </source>
</evidence>
<dbReference type="InterPro" id="IPR000717">
    <property type="entry name" value="PCI_dom"/>
</dbReference>
<evidence type="ECO:0000256" key="3">
    <source>
        <dbReference type="ARBA" id="ARBA00022790"/>
    </source>
</evidence>
<gene>
    <name evidence="6" type="ORF">AYI70_g4404</name>
</gene>
<evidence type="ECO:0000313" key="7">
    <source>
        <dbReference type="Proteomes" id="UP000187283"/>
    </source>
</evidence>
<sequence>MQVYTNACLSHLNINDLESAKTVLGRAGKFLKDCSNNTYLIGNYKLCQARIFEHSSEFNKACLLYADIYFDPSFDHASIYTASSSETHDINQTRRDLLVSGIICAILAYPDNQRETYLKKFLLDRHMLDSTSQSLLQVAEKMSKNQIVVIKDNSSFSADTQLVNTILKHAPLSTTTTGHSDPISSTNALFAAHNIYCLSFIYDVIRFDLISDILGLDLDFVETSVINLINKINFNVYIDRSKNTFTFAHPNSTSSINSLPEQQHQQNSRSHKNSLASLPKHSSLNLNAINRWPKNETSNLQNEGLIANQYKFSSEYCMHIISNLANSI</sequence>
<dbReference type="InterPro" id="IPR036390">
    <property type="entry name" value="WH_DNA-bd_sf"/>
</dbReference>
<feature type="domain" description="PCI" evidence="5">
    <location>
        <begin position="193"/>
        <end position="247"/>
    </location>
</feature>
<dbReference type="SUPFAM" id="SSF46785">
    <property type="entry name" value="Winged helix' DNA-binding domain"/>
    <property type="match status" value="1"/>
</dbReference>
<proteinExistence type="inferred from homology"/>
<feature type="region of interest" description="Disordered" evidence="4">
    <location>
        <begin position="254"/>
        <end position="277"/>
    </location>
</feature>
<comment type="caution">
    <text evidence="6">The sequence shown here is derived from an EMBL/GenBank/DDBJ whole genome shotgun (WGS) entry which is preliminary data.</text>
</comment>
<organism evidence="6 7">
    <name type="scientific">Smittium culicis</name>
    <dbReference type="NCBI Taxonomy" id="133412"/>
    <lineage>
        <taxon>Eukaryota</taxon>
        <taxon>Fungi</taxon>
        <taxon>Fungi incertae sedis</taxon>
        <taxon>Zoopagomycota</taxon>
        <taxon>Kickxellomycotina</taxon>
        <taxon>Harpellomycetes</taxon>
        <taxon>Harpellales</taxon>
        <taxon>Legeriomycetaceae</taxon>
        <taxon>Smittium</taxon>
    </lineage>
</organism>
<evidence type="ECO:0000256" key="4">
    <source>
        <dbReference type="SAM" id="MobiDB-lite"/>
    </source>
</evidence>
<dbReference type="GO" id="GO:0005829">
    <property type="term" value="C:cytosol"/>
    <property type="evidence" value="ECO:0007669"/>
    <property type="project" value="TreeGrafter"/>
</dbReference>
<evidence type="ECO:0000256" key="2">
    <source>
        <dbReference type="ARBA" id="ARBA00014881"/>
    </source>
</evidence>
<keyword evidence="3" id="KW-0736">Signalosome</keyword>